<dbReference type="RefSeq" id="WP_092676336.1">
    <property type="nucleotide sequence ID" value="NZ_FOGC01000007.1"/>
</dbReference>
<evidence type="ECO:0000256" key="7">
    <source>
        <dbReference type="ARBA" id="ARBA00023239"/>
    </source>
</evidence>
<sequence>MKYLKFNYFFIGLVTLLLASALWPAIPWHTGKQDSLAQIQSRGVLRISTLNSALTYQQVKDQSQGMDYELAKRFADYLGVKLEVTVRPTIKSLFNDLSEQHSDLLAAGLNWDEQRAQEYVAGPAYYSTSQQLVYRVDKPRPKSLNDLQGTLSILDGSTSASILEAEKANRYPQLNWVTERHLGPQQILREVVEGKIDYTIADSATVEMMQRIYPKLAVAFTVTQERPVNWYIAGNKSDSLHAAMLDFFSELNEQGTLARLEEKYLGHSGNFDYVDTRSFLQAVDRRLPTLKPVFEKYAQNFDWQLLAAMAWQESHWDPHATSPTGVRGIMMLTKTTASSLDVSNRLDTEESIRGGSEYLQRLIQRLPSDIPKDERVWFALAAYNIGLAHLMDARQLTVNQGADPNSWSDVKVRLPLLSKKRYYSQTTYGYARGQEAYDYVEKVRKYNLSLVGYLQEMEQLPLDPPHTPSGITTTPVEPQLVMN</sequence>
<proteinExistence type="inferred from homology"/>
<keyword evidence="5 9" id="KW-0472">Membrane</keyword>
<dbReference type="InterPro" id="IPR000189">
    <property type="entry name" value="Transglyc_AS"/>
</dbReference>
<reference evidence="13" key="1">
    <citation type="submission" date="2016-10" db="EMBL/GenBank/DDBJ databases">
        <authorList>
            <person name="Varghese N."/>
            <person name="Submissions S."/>
        </authorList>
    </citation>
    <scope>NUCLEOTIDE SEQUENCE [LARGE SCALE GENOMIC DNA]</scope>
    <source>
        <strain evidence="13">8N4</strain>
    </source>
</reference>
<dbReference type="CDD" id="cd13403">
    <property type="entry name" value="MLTF-like"/>
    <property type="match status" value="1"/>
</dbReference>
<comment type="domain">
    <text evidence="9">The N-terminal domain does not have lytic activity and probably modulates enzymatic activity. The C-terminal domain is the catalytic active domain.</text>
</comment>
<comment type="function">
    <text evidence="9">Murein-degrading enzyme that degrades murein glycan strands and insoluble, high-molecular weight murein sacculi, with the concomitant formation of a 1,6-anhydromuramoyl product. Lytic transglycosylases (LTs) play an integral role in the metabolism of the peptidoglycan (PG) sacculus. Their lytic action creates space within the PG sacculus to allow for its expansion as well as for the insertion of various structures such as secretion systems and flagella.</text>
</comment>
<dbReference type="GO" id="GO:0009279">
    <property type="term" value="C:cell outer membrane"/>
    <property type="evidence" value="ECO:0007669"/>
    <property type="project" value="UniProtKB-SubCell"/>
</dbReference>
<dbReference type="CDD" id="cd01009">
    <property type="entry name" value="PBP2_YfhD_N"/>
    <property type="match status" value="1"/>
</dbReference>
<keyword evidence="6 9" id="KW-0998">Cell outer membrane</keyword>
<evidence type="ECO:0000256" key="10">
    <source>
        <dbReference type="SAM" id="MobiDB-lite"/>
    </source>
</evidence>
<protein>
    <recommendedName>
        <fullName evidence="9">Membrane-bound lytic murein transglycosylase F</fullName>
        <ecNumber evidence="9">4.2.2.n1</ecNumber>
    </recommendedName>
    <alternativeName>
        <fullName evidence="9">Murein lyase F</fullName>
    </alternativeName>
</protein>
<dbReference type="SUPFAM" id="SSF53955">
    <property type="entry name" value="Lysozyme-like"/>
    <property type="match status" value="1"/>
</dbReference>
<dbReference type="Gene3D" id="1.10.530.10">
    <property type="match status" value="1"/>
</dbReference>
<dbReference type="FunFam" id="1.10.530.10:FF:000003">
    <property type="entry name" value="Membrane-bound lytic murein transglycosylase F"/>
    <property type="match status" value="1"/>
</dbReference>
<dbReference type="InterPro" id="IPR001638">
    <property type="entry name" value="Solute-binding_3/MltF_N"/>
</dbReference>
<organism evidence="12 13">
    <name type="scientific">Rosenbergiella nectarea</name>
    <dbReference type="NCBI Taxonomy" id="988801"/>
    <lineage>
        <taxon>Bacteria</taxon>
        <taxon>Pseudomonadati</taxon>
        <taxon>Pseudomonadota</taxon>
        <taxon>Gammaproteobacteria</taxon>
        <taxon>Enterobacterales</taxon>
        <taxon>Erwiniaceae</taxon>
        <taxon>Rosenbergiella</taxon>
    </lineage>
</organism>
<feature type="active site" evidence="9">
    <location>
        <position position="313"/>
    </location>
</feature>
<dbReference type="HAMAP" id="MF_02016">
    <property type="entry name" value="MltF"/>
    <property type="match status" value="1"/>
</dbReference>
<evidence type="ECO:0000313" key="12">
    <source>
        <dbReference type="EMBL" id="SEQ85528.1"/>
    </source>
</evidence>
<evidence type="ECO:0000256" key="4">
    <source>
        <dbReference type="ARBA" id="ARBA00022729"/>
    </source>
</evidence>
<evidence type="ECO:0000256" key="8">
    <source>
        <dbReference type="ARBA" id="ARBA00023316"/>
    </source>
</evidence>
<dbReference type="AlphaFoldDB" id="A0A1H9JFG9"/>
<keyword evidence="7 9" id="KW-0456">Lyase</keyword>
<dbReference type="Proteomes" id="UP000242515">
    <property type="component" value="Unassembled WGS sequence"/>
</dbReference>
<evidence type="ECO:0000256" key="9">
    <source>
        <dbReference type="HAMAP-Rule" id="MF_02016"/>
    </source>
</evidence>
<dbReference type="EMBL" id="FOGC01000007">
    <property type="protein sequence ID" value="SEQ85528.1"/>
    <property type="molecule type" value="Genomic_DNA"/>
</dbReference>
<dbReference type="NCBIfam" id="NF008112">
    <property type="entry name" value="PRK10859.1"/>
    <property type="match status" value="1"/>
</dbReference>
<dbReference type="GO" id="GO:0071555">
    <property type="term" value="P:cell wall organization"/>
    <property type="evidence" value="ECO:0007669"/>
    <property type="project" value="UniProtKB-KW"/>
</dbReference>
<dbReference type="InterPro" id="IPR023703">
    <property type="entry name" value="MltF"/>
</dbReference>
<dbReference type="PANTHER" id="PTHR35936:SF32">
    <property type="entry name" value="MEMBRANE-BOUND LYTIC MUREIN TRANSGLYCOSYLASE F"/>
    <property type="match status" value="1"/>
</dbReference>
<dbReference type="InterPro" id="IPR008258">
    <property type="entry name" value="Transglycosylase_SLT_dom_1"/>
</dbReference>
<evidence type="ECO:0000256" key="5">
    <source>
        <dbReference type="ARBA" id="ARBA00023136"/>
    </source>
</evidence>
<dbReference type="Pfam" id="PF00497">
    <property type="entry name" value="SBP_bac_3"/>
    <property type="match status" value="1"/>
</dbReference>
<dbReference type="SMART" id="SM00062">
    <property type="entry name" value="PBPb"/>
    <property type="match status" value="1"/>
</dbReference>
<feature type="compositionally biased region" description="Polar residues" evidence="10">
    <location>
        <begin position="469"/>
        <end position="483"/>
    </location>
</feature>
<evidence type="ECO:0000256" key="2">
    <source>
        <dbReference type="ARBA" id="ARBA00007734"/>
    </source>
</evidence>
<comment type="similarity">
    <text evidence="2">Belongs to the transglycosylase Slt family.</text>
</comment>
<evidence type="ECO:0000259" key="11">
    <source>
        <dbReference type="SMART" id="SM00062"/>
    </source>
</evidence>
<dbReference type="Pfam" id="PF01464">
    <property type="entry name" value="SLT"/>
    <property type="match status" value="1"/>
</dbReference>
<comment type="caution">
    <text evidence="9">Lacks conserved residue(s) required for the propagation of feature annotation.</text>
</comment>
<dbReference type="PANTHER" id="PTHR35936">
    <property type="entry name" value="MEMBRANE-BOUND LYTIC MUREIN TRANSGLYCOSYLASE F"/>
    <property type="match status" value="1"/>
</dbReference>
<comment type="catalytic activity">
    <reaction evidence="1 9">
        <text>Exolytic cleavage of the (1-&gt;4)-beta-glycosidic linkage between N-acetylmuramic acid (MurNAc) and N-acetylglucosamine (GlcNAc) residues in peptidoglycan, from either the reducing or the non-reducing ends of the peptidoglycan chains, with concomitant formation of a 1,6-anhydrobond in the MurNAc residue.</text>
        <dbReference type="EC" id="4.2.2.n1"/>
    </reaction>
</comment>
<dbReference type="Gene3D" id="3.40.190.10">
    <property type="entry name" value="Periplasmic binding protein-like II"/>
    <property type="match status" value="2"/>
</dbReference>
<dbReference type="GO" id="GO:0016998">
    <property type="term" value="P:cell wall macromolecule catabolic process"/>
    <property type="evidence" value="ECO:0007669"/>
    <property type="project" value="UniProtKB-UniRule"/>
</dbReference>
<dbReference type="STRING" id="988801.SAMN05216522_107150"/>
<keyword evidence="4 9" id="KW-0732">Signal</keyword>
<evidence type="ECO:0000256" key="1">
    <source>
        <dbReference type="ARBA" id="ARBA00001420"/>
    </source>
</evidence>
<dbReference type="OrthoDB" id="9815002at2"/>
<dbReference type="InterPro" id="IPR023346">
    <property type="entry name" value="Lysozyme-like_dom_sf"/>
</dbReference>
<comment type="subcellular location">
    <subcellularLocation>
        <location evidence="9">Cell outer membrane</location>
        <topology evidence="9">Peripheral membrane protein</topology>
    </subcellularLocation>
    <text evidence="9">Attached to the inner leaflet of the outer membrane.</text>
</comment>
<dbReference type="GO" id="GO:0008933">
    <property type="term" value="F:peptidoglycan lytic transglycosylase activity"/>
    <property type="evidence" value="ECO:0007669"/>
    <property type="project" value="UniProtKB-UniRule"/>
</dbReference>
<dbReference type="EC" id="4.2.2.n1" evidence="9"/>
<dbReference type="PROSITE" id="PS00922">
    <property type="entry name" value="TRANSGLYCOSYLASE"/>
    <property type="match status" value="1"/>
</dbReference>
<evidence type="ECO:0000313" key="13">
    <source>
        <dbReference type="Proteomes" id="UP000242515"/>
    </source>
</evidence>
<name>A0A1H9JFG9_9GAMM</name>
<comment type="similarity">
    <text evidence="3">Belongs to the bacterial solute-binding protein 3 family.</text>
</comment>
<feature type="region of interest" description="Disordered" evidence="10">
    <location>
        <begin position="462"/>
        <end position="483"/>
    </location>
</feature>
<evidence type="ECO:0000256" key="3">
    <source>
        <dbReference type="ARBA" id="ARBA00010333"/>
    </source>
</evidence>
<evidence type="ECO:0000256" key="6">
    <source>
        <dbReference type="ARBA" id="ARBA00023237"/>
    </source>
</evidence>
<keyword evidence="8 9" id="KW-0961">Cell wall biogenesis/degradation</keyword>
<dbReference type="SUPFAM" id="SSF53850">
    <property type="entry name" value="Periplasmic binding protein-like II"/>
    <property type="match status" value="1"/>
</dbReference>
<feature type="region of interest" description="LT domain" evidence="9">
    <location>
        <begin position="269"/>
        <end position="483"/>
    </location>
</feature>
<accession>A0A1H9JFG9</accession>
<comment type="similarity">
    <text evidence="9">In the N-terminal section; belongs to the bacterial solute-binding protein 3 family.</text>
</comment>
<feature type="domain" description="Solute-binding protein family 3/N-terminal" evidence="11">
    <location>
        <begin position="44"/>
        <end position="268"/>
    </location>
</feature>
<gene>
    <name evidence="9" type="primary">mltF</name>
    <name evidence="12" type="ORF">SAMN05216522_107150</name>
</gene>
<keyword evidence="13" id="KW-1185">Reference proteome</keyword>
<comment type="similarity">
    <text evidence="9">In the C-terminal section; belongs to the transglycosylase Slt family.</text>
</comment>
<dbReference type="GO" id="GO:0009253">
    <property type="term" value="P:peptidoglycan catabolic process"/>
    <property type="evidence" value="ECO:0007669"/>
    <property type="project" value="TreeGrafter"/>
</dbReference>